<accession>A0A8S5LEW0</accession>
<evidence type="ECO:0000313" key="1">
    <source>
        <dbReference type="EMBL" id="DAD68379.1"/>
    </source>
</evidence>
<dbReference type="Gene3D" id="3.90.320.10">
    <property type="match status" value="1"/>
</dbReference>
<evidence type="ECO:0008006" key="2">
    <source>
        <dbReference type="Google" id="ProtNLM"/>
    </source>
</evidence>
<proteinExistence type="predicted"/>
<dbReference type="EMBL" id="BK014701">
    <property type="protein sequence ID" value="DAD68379.1"/>
    <property type="molecule type" value="Genomic_DNA"/>
</dbReference>
<organism evidence="1">
    <name type="scientific">Siphoviridae sp. ctTic26</name>
    <dbReference type="NCBI Taxonomy" id="2823583"/>
    <lineage>
        <taxon>Viruses</taxon>
        <taxon>Duplodnaviria</taxon>
        <taxon>Heunggongvirae</taxon>
        <taxon>Uroviricota</taxon>
        <taxon>Caudoviricetes</taxon>
    </lineage>
</organism>
<dbReference type="InterPro" id="IPR011604">
    <property type="entry name" value="PDDEXK-like_dom_sf"/>
</dbReference>
<reference evidence="1" key="1">
    <citation type="journal article" date="2021" name="Proc. Natl. Acad. Sci. U.S.A.">
        <title>A Catalog of Tens of Thousands of Viruses from Human Metagenomes Reveals Hidden Associations with Chronic Diseases.</title>
        <authorList>
            <person name="Tisza M.J."/>
            <person name="Buck C.B."/>
        </authorList>
    </citation>
    <scope>NUCLEOTIDE SEQUENCE</scope>
    <source>
        <strain evidence="1">CtTic26</strain>
    </source>
</reference>
<dbReference type="InterPro" id="IPR021229">
    <property type="entry name" value="DUF2800"/>
</dbReference>
<sequence length="390" mass="44410">MINHKERDHALLSASGASRWMNCNPSARLEELFPETTSEYTEEGTLAHEISELKLTKYTSPMGARTYNSRLKKLKANKLYKQEMDAYTDAYLEHIKELMMSFDKPAVASIEKKVDFSAYVPEGFGTCDFVTVYGKTLYVRDLKYGKGVPVFAENNPQLMLYSLGAYLEYSLFDDIETVNMGIVQPRLDSISVWEISAEELVEWAEKEVKPNAERAFNAEGNFVPGQCTFCRAKAVCRARAEMNMELETEMKLKGNILSNAEMGEILKRAQDVVKWVKDIENYCQQAILKGETVPGWKLVEGRSVRTFSDTEKAFEILKDKGIAEELMYERKMLTLSQLEGTIGKKDFNDYVGELIIKPKGKPTLVMESDKRAPYVNDVINAEDEFEKIID</sequence>
<protein>
    <recommendedName>
        <fullName evidence="2">DUF2800 domain-containing protein</fullName>
    </recommendedName>
</protein>
<name>A0A8S5LEW0_9CAUD</name>
<dbReference type="Pfam" id="PF10926">
    <property type="entry name" value="DUF2800"/>
    <property type="match status" value="1"/>
</dbReference>